<dbReference type="InterPro" id="IPR002618">
    <property type="entry name" value="UDPGP_fam"/>
</dbReference>
<evidence type="ECO:0000256" key="5">
    <source>
        <dbReference type="ARBA" id="ARBA00022695"/>
    </source>
</evidence>
<dbReference type="Pfam" id="PF01704">
    <property type="entry name" value="UDPGP"/>
    <property type="match status" value="1"/>
</dbReference>
<evidence type="ECO:0000256" key="2">
    <source>
        <dbReference type="ARBA" id="ARBA00010401"/>
    </source>
</evidence>
<evidence type="ECO:0000256" key="4">
    <source>
        <dbReference type="ARBA" id="ARBA00022679"/>
    </source>
</evidence>
<dbReference type="InterPro" id="IPR039741">
    <property type="entry name" value="UDP-sugar_pyrophosphorylase"/>
</dbReference>
<dbReference type="PANTHER" id="PTHR11952">
    <property type="entry name" value="UDP- GLUCOSE PYROPHOSPHORYLASE"/>
    <property type="match status" value="1"/>
</dbReference>
<evidence type="ECO:0000256" key="1">
    <source>
        <dbReference type="ARBA" id="ARBA00005208"/>
    </source>
</evidence>
<keyword evidence="7" id="KW-1185">Reference proteome</keyword>
<keyword evidence="4" id="KW-0808">Transferase</keyword>
<dbReference type="InterPro" id="IPR029044">
    <property type="entry name" value="Nucleotide-diphossugar_trans"/>
</dbReference>
<keyword evidence="5" id="KW-0548">Nucleotidyltransferase</keyword>
<sequence>MFRFVRSGSNIITLKRVAKFFSQEGSSGIYQTILPALSKFEKAGLEYFYVCSDNNILGRVPDLHMVGCAICKTADCVVKVIEKKMSSEEIGNLKVLDSSKISKQVAEKSHPNNPLRFIFREGSVGNCFFTLDFLKEACLQYDSLPYHEIQKSIPFWNPNTRKIIHPIGKNGIKKERFIYDALVHAN</sequence>
<evidence type="ECO:0000313" key="8">
    <source>
        <dbReference type="WBParaSite" id="Minc3s00410g11839"/>
    </source>
</evidence>
<dbReference type="Proteomes" id="UP000887563">
    <property type="component" value="Unplaced"/>
</dbReference>
<name>A0A914LC51_MELIC</name>
<evidence type="ECO:0000256" key="6">
    <source>
        <dbReference type="ARBA" id="ARBA00048493"/>
    </source>
</evidence>
<comment type="catalytic activity">
    <reaction evidence="6">
        <text>N-acetyl-alpha-D-glucosamine 1-phosphate + UTP + H(+) = UDP-N-acetyl-alpha-D-glucosamine + diphosphate</text>
        <dbReference type="Rhea" id="RHEA:13509"/>
        <dbReference type="ChEBI" id="CHEBI:15378"/>
        <dbReference type="ChEBI" id="CHEBI:33019"/>
        <dbReference type="ChEBI" id="CHEBI:46398"/>
        <dbReference type="ChEBI" id="CHEBI:57705"/>
        <dbReference type="ChEBI" id="CHEBI:57776"/>
        <dbReference type="EC" id="2.7.7.23"/>
    </reaction>
</comment>
<dbReference type="GO" id="GO:0003977">
    <property type="term" value="F:UDP-N-acetylglucosamine diphosphorylase activity"/>
    <property type="evidence" value="ECO:0007669"/>
    <property type="project" value="UniProtKB-EC"/>
</dbReference>
<dbReference type="WBParaSite" id="Minc3s00410g11839">
    <property type="protein sequence ID" value="Minc3s00410g11839"/>
    <property type="gene ID" value="Minc3s00410g11839"/>
</dbReference>
<reference evidence="8" key="1">
    <citation type="submission" date="2022-11" db="UniProtKB">
        <authorList>
            <consortium name="WormBaseParasite"/>
        </authorList>
    </citation>
    <scope>IDENTIFICATION</scope>
</reference>
<dbReference type="SUPFAM" id="SSF53448">
    <property type="entry name" value="Nucleotide-diphospho-sugar transferases"/>
    <property type="match status" value="1"/>
</dbReference>
<accession>A0A914LC51</accession>
<evidence type="ECO:0000313" key="7">
    <source>
        <dbReference type="Proteomes" id="UP000887563"/>
    </source>
</evidence>
<dbReference type="PANTHER" id="PTHR11952:SF2">
    <property type="entry name" value="LD24639P"/>
    <property type="match status" value="1"/>
</dbReference>
<dbReference type="Gene3D" id="3.90.550.10">
    <property type="entry name" value="Spore Coat Polysaccharide Biosynthesis Protein SpsA, Chain A"/>
    <property type="match status" value="1"/>
</dbReference>
<protein>
    <recommendedName>
        <fullName evidence="3">UDP-N-acetylglucosamine diphosphorylase</fullName>
        <ecNumber evidence="3">2.7.7.23</ecNumber>
    </recommendedName>
</protein>
<evidence type="ECO:0000256" key="3">
    <source>
        <dbReference type="ARBA" id="ARBA00012457"/>
    </source>
</evidence>
<comment type="similarity">
    <text evidence="2">Belongs to the UDPGP type 1 family.</text>
</comment>
<dbReference type="EC" id="2.7.7.23" evidence="3"/>
<organism evidence="7 8">
    <name type="scientific">Meloidogyne incognita</name>
    <name type="common">Southern root-knot nematode worm</name>
    <name type="synonym">Oxyuris incognita</name>
    <dbReference type="NCBI Taxonomy" id="6306"/>
    <lineage>
        <taxon>Eukaryota</taxon>
        <taxon>Metazoa</taxon>
        <taxon>Ecdysozoa</taxon>
        <taxon>Nematoda</taxon>
        <taxon>Chromadorea</taxon>
        <taxon>Rhabditida</taxon>
        <taxon>Tylenchina</taxon>
        <taxon>Tylenchomorpha</taxon>
        <taxon>Tylenchoidea</taxon>
        <taxon>Meloidogynidae</taxon>
        <taxon>Meloidogyninae</taxon>
        <taxon>Meloidogyne</taxon>
        <taxon>Meloidogyne incognita group</taxon>
    </lineage>
</organism>
<dbReference type="AlphaFoldDB" id="A0A914LC51"/>
<comment type="pathway">
    <text evidence="1">Nucleotide-sugar biosynthesis; UDP-N-acetyl-alpha-D-glucosamine biosynthesis; UDP-N-acetyl-alpha-D-glucosamine from N-acetyl-alpha-D-glucosamine 1-phosphate: step 1/1.</text>
</comment>
<proteinExistence type="inferred from homology"/>